<name>A0AA88PXA7_9TELE</name>
<dbReference type="GO" id="GO:0042130">
    <property type="term" value="P:negative regulation of T cell proliferation"/>
    <property type="evidence" value="ECO:0007669"/>
    <property type="project" value="TreeGrafter"/>
</dbReference>
<keyword evidence="3 11" id="KW-0812">Transmembrane</keyword>
<dbReference type="InterPro" id="IPR007110">
    <property type="entry name" value="Ig-like_dom"/>
</dbReference>
<evidence type="ECO:0000313" key="14">
    <source>
        <dbReference type="Proteomes" id="UP001187343"/>
    </source>
</evidence>
<sequence length="186" mass="20369">MIIGSLSFICVFAVLIKVSLQVTGIIGGSVLLPCSLMEHLQLQDITVFWRHNDSIIVFDIINGNGSVAGQYKNRVESFHKDYVNGNYSIKLNKLQHSDAGEFSCLISHSDEPQTVQLIIEESTSEENQEAKADNVENWVVIVIVAVIAIAATIAAIISIAIIYKRKKSQTSSFSSVSTGDVEEPDK</sequence>
<dbReference type="GO" id="GO:0007166">
    <property type="term" value="P:cell surface receptor signaling pathway"/>
    <property type="evidence" value="ECO:0007669"/>
    <property type="project" value="TreeGrafter"/>
</dbReference>
<evidence type="ECO:0000256" key="8">
    <source>
        <dbReference type="ARBA" id="ARBA00023170"/>
    </source>
</evidence>
<evidence type="ECO:0000259" key="12">
    <source>
        <dbReference type="PROSITE" id="PS50835"/>
    </source>
</evidence>
<dbReference type="GO" id="GO:0031295">
    <property type="term" value="P:T cell costimulation"/>
    <property type="evidence" value="ECO:0007669"/>
    <property type="project" value="TreeGrafter"/>
</dbReference>
<dbReference type="GO" id="GO:0071222">
    <property type="term" value="P:cellular response to lipopolysaccharide"/>
    <property type="evidence" value="ECO:0007669"/>
    <property type="project" value="TreeGrafter"/>
</dbReference>
<dbReference type="Proteomes" id="UP001187343">
    <property type="component" value="Unassembled WGS sequence"/>
</dbReference>
<dbReference type="PANTHER" id="PTHR25466">
    <property type="entry name" value="T-LYMPHOCYTE ACTIVATION ANTIGEN"/>
    <property type="match status" value="1"/>
</dbReference>
<dbReference type="EMBL" id="JAUYZG010000005">
    <property type="protein sequence ID" value="KAK2907123.1"/>
    <property type="molecule type" value="Genomic_DNA"/>
</dbReference>
<dbReference type="SUPFAM" id="SSF48726">
    <property type="entry name" value="Immunoglobulin"/>
    <property type="match status" value="1"/>
</dbReference>
<dbReference type="Pfam" id="PF07686">
    <property type="entry name" value="V-set"/>
    <property type="match status" value="1"/>
</dbReference>
<keyword evidence="6 11" id="KW-0472">Membrane</keyword>
<keyword evidence="5 11" id="KW-1133">Transmembrane helix</keyword>
<keyword evidence="10" id="KW-0393">Immunoglobulin domain</keyword>
<dbReference type="Gene3D" id="2.60.40.10">
    <property type="entry name" value="Immunoglobulins"/>
    <property type="match status" value="1"/>
</dbReference>
<accession>A0AA88PXA7</accession>
<evidence type="ECO:0000256" key="6">
    <source>
        <dbReference type="ARBA" id="ARBA00023136"/>
    </source>
</evidence>
<dbReference type="InterPro" id="IPR003599">
    <property type="entry name" value="Ig_sub"/>
</dbReference>
<evidence type="ECO:0000256" key="5">
    <source>
        <dbReference type="ARBA" id="ARBA00022989"/>
    </source>
</evidence>
<evidence type="ECO:0000256" key="11">
    <source>
        <dbReference type="SAM" id="Phobius"/>
    </source>
</evidence>
<evidence type="ECO:0000256" key="2">
    <source>
        <dbReference type="ARBA" id="ARBA00022475"/>
    </source>
</evidence>
<comment type="caution">
    <text evidence="13">The sequence shown here is derived from an EMBL/GenBank/DDBJ whole genome shotgun (WGS) entry which is preliminary data.</text>
</comment>
<dbReference type="AlphaFoldDB" id="A0AA88PXA7"/>
<dbReference type="InterPro" id="IPR013783">
    <property type="entry name" value="Ig-like_fold"/>
</dbReference>
<evidence type="ECO:0000256" key="10">
    <source>
        <dbReference type="ARBA" id="ARBA00023319"/>
    </source>
</evidence>
<evidence type="ECO:0000256" key="1">
    <source>
        <dbReference type="ARBA" id="ARBA00004251"/>
    </source>
</evidence>
<dbReference type="GO" id="GO:0006955">
    <property type="term" value="P:immune response"/>
    <property type="evidence" value="ECO:0007669"/>
    <property type="project" value="TreeGrafter"/>
</dbReference>
<dbReference type="InterPro" id="IPR051713">
    <property type="entry name" value="T-cell_Activation_Regulation"/>
</dbReference>
<reference evidence="13" key="1">
    <citation type="submission" date="2023-08" db="EMBL/GenBank/DDBJ databases">
        <title>Chromosome-level Genome Assembly of mud carp (Cirrhinus molitorella).</title>
        <authorList>
            <person name="Liu H."/>
        </authorList>
    </citation>
    <scope>NUCLEOTIDE SEQUENCE</scope>
    <source>
        <strain evidence="13">Prfri</strain>
        <tissue evidence="13">Muscle</tissue>
    </source>
</reference>
<dbReference type="GO" id="GO:0042102">
    <property type="term" value="P:positive regulation of T cell proliferation"/>
    <property type="evidence" value="ECO:0007669"/>
    <property type="project" value="TreeGrafter"/>
</dbReference>
<evidence type="ECO:0000256" key="9">
    <source>
        <dbReference type="ARBA" id="ARBA00023180"/>
    </source>
</evidence>
<keyword evidence="8" id="KW-0675">Receptor</keyword>
<feature type="domain" description="Ig-like" evidence="12">
    <location>
        <begin position="27"/>
        <end position="116"/>
    </location>
</feature>
<dbReference type="PROSITE" id="PS50835">
    <property type="entry name" value="IG_LIKE"/>
    <property type="match status" value="1"/>
</dbReference>
<dbReference type="GO" id="GO:0009897">
    <property type="term" value="C:external side of plasma membrane"/>
    <property type="evidence" value="ECO:0007669"/>
    <property type="project" value="TreeGrafter"/>
</dbReference>
<keyword evidence="4" id="KW-0732">Signal</keyword>
<feature type="transmembrane region" description="Helical" evidence="11">
    <location>
        <begin position="138"/>
        <end position="163"/>
    </location>
</feature>
<evidence type="ECO:0000256" key="4">
    <source>
        <dbReference type="ARBA" id="ARBA00022729"/>
    </source>
</evidence>
<dbReference type="InterPro" id="IPR036179">
    <property type="entry name" value="Ig-like_dom_sf"/>
</dbReference>
<keyword evidence="2" id="KW-1003">Cell membrane</keyword>
<evidence type="ECO:0000313" key="13">
    <source>
        <dbReference type="EMBL" id="KAK2907123.1"/>
    </source>
</evidence>
<evidence type="ECO:0000256" key="7">
    <source>
        <dbReference type="ARBA" id="ARBA00023157"/>
    </source>
</evidence>
<gene>
    <name evidence="13" type="ORF">Q8A67_006108</name>
</gene>
<proteinExistence type="predicted"/>
<dbReference type="PANTHER" id="PTHR25466:SF14">
    <property type="entry name" value="BUTYROPHILIN SUBFAMILY 2 MEMBER A2-LIKE-RELATED"/>
    <property type="match status" value="1"/>
</dbReference>
<dbReference type="SMART" id="SM00409">
    <property type="entry name" value="IG"/>
    <property type="match status" value="1"/>
</dbReference>
<comment type="subcellular location">
    <subcellularLocation>
        <location evidence="1">Cell membrane</location>
        <topology evidence="1">Single-pass type I membrane protein</topology>
    </subcellularLocation>
</comment>
<evidence type="ECO:0000256" key="3">
    <source>
        <dbReference type="ARBA" id="ARBA00022692"/>
    </source>
</evidence>
<keyword evidence="9" id="KW-0325">Glycoprotein</keyword>
<organism evidence="13 14">
    <name type="scientific">Cirrhinus molitorella</name>
    <name type="common">mud carp</name>
    <dbReference type="NCBI Taxonomy" id="172907"/>
    <lineage>
        <taxon>Eukaryota</taxon>
        <taxon>Metazoa</taxon>
        <taxon>Chordata</taxon>
        <taxon>Craniata</taxon>
        <taxon>Vertebrata</taxon>
        <taxon>Euteleostomi</taxon>
        <taxon>Actinopterygii</taxon>
        <taxon>Neopterygii</taxon>
        <taxon>Teleostei</taxon>
        <taxon>Ostariophysi</taxon>
        <taxon>Cypriniformes</taxon>
        <taxon>Cyprinidae</taxon>
        <taxon>Labeoninae</taxon>
        <taxon>Labeonini</taxon>
        <taxon>Cirrhinus</taxon>
    </lineage>
</organism>
<protein>
    <recommendedName>
        <fullName evidence="12">Ig-like domain-containing protein</fullName>
    </recommendedName>
</protein>
<dbReference type="InterPro" id="IPR013106">
    <property type="entry name" value="Ig_V-set"/>
</dbReference>
<keyword evidence="7" id="KW-1015">Disulfide bond</keyword>
<keyword evidence="14" id="KW-1185">Reference proteome</keyword>